<name>A0A6C0C323_9ZZZZ</name>
<organism evidence="2">
    <name type="scientific">viral metagenome</name>
    <dbReference type="NCBI Taxonomy" id="1070528"/>
    <lineage>
        <taxon>unclassified sequences</taxon>
        <taxon>metagenomes</taxon>
        <taxon>organismal metagenomes</taxon>
    </lineage>
</organism>
<dbReference type="AlphaFoldDB" id="A0A6C0C323"/>
<proteinExistence type="predicted"/>
<dbReference type="Gene3D" id="3.40.50.300">
    <property type="entry name" value="P-loop containing nucleotide triphosphate hydrolases"/>
    <property type="match status" value="1"/>
</dbReference>
<keyword evidence="1" id="KW-0812">Transmembrane</keyword>
<sequence length="305" mass="33847">MVLTKGELIGMGGVFCLTVFVLYVFVLLHHHARRARRNALKQPQTQALPTGSLPATELPIQLIFASMLVRKIANDTLTEPFYDRELADTSRYYLIHPMSLSSVCGEGMDVVFVAHSSRSATTLLCRMLDARGGVSTIREPSLLTHLLQSANEMPSPHECSDFLLARAVLQYFVQYSSSRGHLTTVVKLPSVASRPGVLSLLDLACPSARKISVQRKTEDIVESLRRTITPAEEKLTSEKMVVATQHKTRAANDWAEMFVTYDDIVFDLQGPAKICAAFGLPHPSEDQARRMLLERRIDAKTGAPR</sequence>
<accession>A0A6C0C323</accession>
<feature type="transmembrane region" description="Helical" evidence="1">
    <location>
        <begin position="6"/>
        <end position="28"/>
    </location>
</feature>
<keyword evidence="1" id="KW-0472">Membrane</keyword>
<dbReference type="EMBL" id="MN739308">
    <property type="protein sequence ID" value="QHS97923.1"/>
    <property type="molecule type" value="Genomic_DNA"/>
</dbReference>
<keyword evidence="1" id="KW-1133">Transmembrane helix</keyword>
<dbReference type="InterPro" id="IPR027417">
    <property type="entry name" value="P-loop_NTPase"/>
</dbReference>
<evidence type="ECO:0000256" key="1">
    <source>
        <dbReference type="SAM" id="Phobius"/>
    </source>
</evidence>
<evidence type="ECO:0000313" key="2">
    <source>
        <dbReference type="EMBL" id="QHS97923.1"/>
    </source>
</evidence>
<reference evidence="2" key="1">
    <citation type="journal article" date="2020" name="Nature">
        <title>Giant virus diversity and host interactions through global metagenomics.</title>
        <authorList>
            <person name="Schulz F."/>
            <person name="Roux S."/>
            <person name="Paez-Espino D."/>
            <person name="Jungbluth S."/>
            <person name="Walsh D.A."/>
            <person name="Denef V.J."/>
            <person name="McMahon K.D."/>
            <person name="Konstantinidis K.T."/>
            <person name="Eloe-Fadrosh E.A."/>
            <person name="Kyrpides N.C."/>
            <person name="Woyke T."/>
        </authorList>
    </citation>
    <scope>NUCLEOTIDE SEQUENCE</scope>
    <source>
        <strain evidence="2">GVMAG-M-3300020182-33</strain>
    </source>
</reference>
<dbReference type="SUPFAM" id="SSF52540">
    <property type="entry name" value="P-loop containing nucleoside triphosphate hydrolases"/>
    <property type="match status" value="1"/>
</dbReference>
<protein>
    <submittedName>
        <fullName evidence="2">Uncharacterized protein</fullName>
    </submittedName>
</protein>